<dbReference type="Proteomes" id="UP000578531">
    <property type="component" value="Unassembled WGS sequence"/>
</dbReference>
<sequence>MWLKARRKRDIHEKPSDPEVKVAKFLKESVIRGSHEYYKGIFITLCQLSHQKVRATKLVIPTPIDADIVRTPASISRPDYHFL</sequence>
<evidence type="ECO:0000313" key="2">
    <source>
        <dbReference type="Proteomes" id="UP000578531"/>
    </source>
</evidence>
<evidence type="ECO:0000313" key="1">
    <source>
        <dbReference type="EMBL" id="KAF6238009.1"/>
    </source>
</evidence>
<comment type="caution">
    <text evidence="1">The sequence shown here is derived from an EMBL/GenBank/DDBJ whole genome shotgun (WGS) entry which is preliminary data.</text>
</comment>
<gene>
    <name evidence="1" type="ORF">HO173_004210</name>
</gene>
<dbReference type="AlphaFoldDB" id="A0A8H6G051"/>
<dbReference type="RefSeq" id="XP_037167327.1">
    <property type="nucleotide sequence ID" value="XM_037306134.1"/>
</dbReference>
<proteinExistence type="predicted"/>
<name>A0A8H6G051_9LECA</name>
<accession>A0A8H6G051</accession>
<dbReference type="GeneID" id="59285875"/>
<keyword evidence="2" id="KW-1185">Reference proteome</keyword>
<dbReference type="EMBL" id="JACCJC010000012">
    <property type="protein sequence ID" value="KAF6238009.1"/>
    <property type="molecule type" value="Genomic_DNA"/>
</dbReference>
<protein>
    <submittedName>
        <fullName evidence="1">Uncharacterized protein</fullName>
    </submittedName>
</protein>
<reference evidence="1 2" key="1">
    <citation type="journal article" date="2020" name="Genomics">
        <title>Complete, high-quality genomes from long-read metagenomic sequencing of two wolf lichen thalli reveals enigmatic genome architecture.</title>
        <authorList>
            <person name="McKenzie S.K."/>
            <person name="Walston R.F."/>
            <person name="Allen J.L."/>
        </authorList>
    </citation>
    <scope>NUCLEOTIDE SEQUENCE [LARGE SCALE GENOMIC DNA]</scope>
    <source>
        <strain evidence="1">WasteWater2</strain>
    </source>
</reference>
<organism evidence="1 2">
    <name type="scientific">Letharia columbiana</name>
    <dbReference type="NCBI Taxonomy" id="112416"/>
    <lineage>
        <taxon>Eukaryota</taxon>
        <taxon>Fungi</taxon>
        <taxon>Dikarya</taxon>
        <taxon>Ascomycota</taxon>
        <taxon>Pezizomycotina</taxon>
        <taxon>Lecanoromycetes</taxon>
        <taxon>OSLEUM clade</taxon>
        <taxon>Lecanoromycetidae</taxon>
        <taxon>Lecanorales</taxon>
        <taxon>Lecanorineae</taxon>
        <taxon>Parmeliaceae</taxon>
        <taxon>Letharia</taxon>
    </lineage>
</organism>